<reference evidence="4" key="1">
    <citation type="submission" date="2017-09" db="EMBL/GenBank/DDBJ databases">
        <title>FDA dAtabase for Regulatory Grade micrObial Sequences (FDA-ARGOS): Supporting development and validation of Infectious Disease Dx tests.</title>
        <authorList>
            <person name="Minogue T."/>
            <person name="Wolcott M."/>
            <person name="Wasieloski L."/>
            <person name="Aguilar W."/>
            <person name="Moore D."/>
            <person name="Tallon L."/>
            <person name="Sadzewicz L."/>
            <person name="Ott S."/>
            <person name="Zhao X."/>
            <person name="Nagaraj S."/>
            <person name="Vavikolanu K."/>
            <person name="Aluvathingal J."/>
            <person name="Nadendla S."/>
            <person name="Sichtig H."/>
        </authorList>
    </citation>
    <scope>NUCLEOTIDE SEQUENCE [LARGE SCALE GENOMIC DNA]</scope>
    <source>
        <strain evidence="4">FDAARGOS_390</strain>
    </source>
</reference>
<dbReference type="SUPFAM" id="SSF52833">
    <property type="entry name" value="Thioredoxin-like"/>
    <property type="match status" value="1"/>
</dbReference>
<comment type="caution">
    <text evidence="3">The sequence shown here is derived from an EMBL/GenBank/DDBJ whole genome shotgun (WGS) entry which is preliminary data.</text>
</comment>
<evidence type="ECO:0000259" key="2">
    <source>
        <dbReference type="PROSITE" id="PS50404"/>
    </source>
</evidence>
<dbReference type="PANTHER" id="PTHR43968:SF6">
    <property type="entry name" value="GLUTATHIONE S-TRANSFERASE OMEGA"/>
    <property type="match status" value="1"/>
</dbReference>
<organism evidence="3 4">
    <name type="scientific">Burkholderia gladioli</name>
    <name type="common">Pseudomonas marginata</name>
    <name type="synonym">Phytomonas marginata</name>
    <dbReference type="NCBI Taxonomy" id="28095"/>
    <lineage>
        <taxon>Bacteria</taxon>
        <taxon>Pseudomonadati</taxon>
        <taxon>Pseudomonadota</taxon>
        <taxon>Betaproteobacteria</taxon>
        <taxon>Burkholderiales</taxon>
        <taxon>Burkholderiaceae</taxon>
        <taxon>Burkholderia</taxon>
    </lineage>
</organism>
<feature type="domain" description="GST N-terminal" evidence="2">
    <location>
        <begin position="1"/>
        <end position="78"/>
    </location>
</feature>
<dbReference type="Gene3D" id="3.40.30.10">
    <property type="entry name" value="Glutaredoxin"/>
    <property type="match status" value="1"/>
</dbReference>
<evidence type="ECO:0000256" key="1">
    <source>
        <dbReference type="SAM" id="MobiDB-lite"/>
    </source>
</evidence>
<dbReference type="Gene3D" id="1.20.1050.10">
    <property type="match status" value="1"/>
</dbReference>
<name>A0A2A7SIE0_BURGA</name>
<evidence type="ECO:0000313" key="4">
    <source>
        <dbReference type="Proteomes" id="UP000220629"/>
    </source>
</evidence>
<feature type="region of interest" description="Disordered" evidence="1">
    <location>
        <begin position="198"/>
        <end position="217"/>
    </location>
</feature>
<dbReference type="SUPFAM" id="SSF47616">
    <property type="entry name" value="GST C-terminal domain-like"/>
    <property type="match status" value="1"/>
</dbReference>
<dbReference type="Pfam" id="PF13410">
    <property type="entry name" value="GST_C_2"/>
    <property type="match status" value="1"/>
</dbReference>
<gene>
    <name evidence="3" type="ORF">CRM94_14740</name>
</gene>
<sequence length="217" mass="23660">MLKIMTDATSPFGRKVVVAALERGLEVAEQFVDMKAPQPLAPFNPLWQIPTLVLSEREGVYDSMAILLHLDTLHRQAPLVRIGDAAALSMLSLADGLMEAVLARRVESLREAARQDDGYLAKLEARILRALDAIDARRDELGDAFGDEAGGLPSGTQIAVAVALEYTDFRYARDWREQRPALAAWLATWAARPSMTATAPGAREPFVGSLRDAHPAS</sequence>
<dbReference type="Pfam" id="PF13409">
    <property type="entry name" value="GST_N_2"/>
    <property type="match status" value="1"/>
</dbReference>
<dbReference type="InterPro" id="IPR004045">
    <property type="entry name" value="Glutathione_S-Trfase_N"/>
</dbReference>
<dbReference type="InterPro" id="IPR050983">
    <property type="entry name" value="GST_Omega/HSP26"/>
</dbReference>
<protein>
    <recommendedName>
        <fullName evidence="2">GST N-terminal domain-containing protein</fullName>
    </recommendedName>
</protein>
<dbReference type="PROSITE" id="PS50404">
    <property type="entry name" value="GST_NTER"/>
    <property type="match status" value="1"/>
</dbReference>
<dbReference type="AlphaFoldDB" id="A0A2A7SIE0"/>
<dbReference type="InterPro" id="IPR036282">
    <property type="entry name" value="Glutathione-S-Trfase_C_sf"/>
</dbReference>
<dbReference type="InterPro" id="IPR036249">
    <property type="entry name" value="Thioredoxin-like_sf"/>
</dbReference>
<dbReference type="Proteomes" id="UP000220629">
    <property type="component" value="Unassembled WGS sequence"/>
</dbReference>
<dbReference type="EMBL" id="PDDY01000001">
    <property type="protein sequence ID" value="PEH43302.1"/>
    <property type="molecule type" value="Genomic_DNA"/>
</dbReference>
<dbReference type="PANTHER" id="PTHR43968">
    <property type="match status" value="1"/>
</dbReference>
<dbReference type="GO" id="GO:0005737">
    <property type="term" value="C:cytoplasm"/>
    <property type="evidence" value="ECO:0007669"/>
    <property type="project" value="TreeGrafter"/>
</dbReference>
<accession>A0A2A7SIE0</accession>
<evidence type="ECO:0000313" key="3">
    <source>
        <dbReference type="EMBL" id="PEH43302.1"/>
    </source>
</evidence>
<dbReference type="RefSeq" id="WP_096751638.1">
    <property type="nucleotide sequence ID" value="NZ_CADEPO010000008.1"/>
</dbReference>
<proteinExistence type="predicted"/>